<evidence type="ECO:0000256" key="10">
    <source>
        <dbReference type="ARBA" id="ARBA00022723"/>
    </source>
</evidence>
<dbReference type="GO" id="GO:0004143">
    <property type="term" value="F:ATP-dependent diacylglycerol kinase activity"/>
    <property type="evidence" value="ECO:0007669"/>
    <property type="project" value="UniProtKB-EC"/>
</dbReference>
<feature type="binding site" evidence="23">
    <location>
        <position position="29"/>
    </location>
    <ligand>
        <name>a divalent metal cation</name>
        <dbReference type="ChEBI" id="CHEBI:60240"/>
    </ligand>
</feature>
<feature type="binding site" evidence="23">
    <location>
        <position position="77"/>
    </location>
    <ligand>
        <name>a divalent metal cation</name>
        <dbReference type="ChEBI" id="CHEBI:60240"/>
    </ligand>
</feature>
<evidence type="ECO:0000256" key="18">
    <source>
        <dbReference type="ARBA" id="ARBA00023209"/>
    </source>
</evidence>
<evidence type="ECO:0000256" key="23">
    <source>
        <dbReference type="PIRSR" id="PIRSR600829-4"/>
    </source>
</evidence>
<feature type="binding site" evidence="21">
    <location>
        <position position="70"/>
    </location>
    <ligand>
        <name>substrate</name>
    </ligand>
</feature>
<dbReference type="GO" id="GO:0046872">
    <property type="term" value="F:metal ion binding"/>
    <property type="evidence" value="ECO:0007669"/>
    <property type="project" value="UniProtKB-KW"/>
</dbReference>
<evidence type="ECO:0000256" key="11">
    <source>
        <dbReference type="ARBA" id="ARBA00022741"/>
    </source>
</evidence>
<evidence type="ECO:0000256" key="16">
    <source>
        <dbReference type="ARBA" id="ARBA00023098"/>
    </source>
</evidence>
<keyword evidence="7 24" id="KW-0997">Cell inner membrane</keyword>
<dbReference type="OrthoDB" id="9796011at2"/>
<keyword evidence="16 24" id="KW-0443">Lipid metabolism</keyword>
<dbReference type="GO" id="GO:0005886">
    <property type="term" value="C:plasma membrane"/>
    <property type="evidence" value="ECO:0007669"/>
    <property type="project" value="UniProtKB-SubCell"/>
</dbReference>
<evidence type="ECO:0000256" key="1">
    <source>
        <dbReference type="ARBA" id="ARBA00004429"/>
    </source>
</evidence>
<sequence length="119" mass="13256">MKPGETGLKRVFDATIYSIQGLKAAWKYEEAFRMEIVLLALLTTLTFFLPVTKFEQLAMIASLFMVVIVELLNSAVEAVVDRIGSDYHELSGRAKDIGSAAVFVSMIFVGITWFVVLFV</sequence>
<evidence type="ECO:0000256" key="17">
    <source>
        <dbReference type="ARBA" id="ARBA00023136"/>
    </source>
</evidence>
<feature type="binding site" evidence="22">
    <location>
        <position position="17"/>
    </location>
    <ligand>
        <name>ATP</name>
        <dbReference type="ChEBI" id="CHEBI:30616"/>
    </ligand>
</feature>
<keyword evidence="14 23" id="KW-0460">Magnesium</keyword>
<feature type="binding site" evidence="22">
    <location>
        <position position="10"/>
    </location>
    <ligand>
        <name>ATP</name>
        <dbReference type="ChEBI" id="CHEBI:30616"/>
    </ligand>
</feature>
<keyword evidence="15 24" id="KW-1133">Transmembrane helix</keyword>
<dbReference type="GO" id="GO:0006654">
    <property type="term" value="P:phosphatidic acid biosynthetic process"/>
    <property type="evidence" value="ECO:0007669"/>
    <property type="project" value="InterPro"/>
</dbReference>
<gene>
    <name evidence="25" type="ORF">BIT28_06130</name>
</gene>
<evidence type="ECO:0000256" key="14">
    <source>
        <dbReference type="ARBA" id="ARBA00022842"/>
    </source>
</evidence>
<evidence type="ECO:0000256" key="9">
    <source>
        <dbReference type="ARBA" id="ARBA00022692"/>
    </source>
</evidence>
<keyword evidence="5" id="KW-1003">Cell membrane</keyword>
<evidence type="ECO:0000256" key="15">
    <source>
        <dbReference type="ARBA" id="ARBA00022989"/>
    </source>
</evidence>
<name>A0A1Q9GEE7_9GAMM</name>
<reference evidence="25 26" key="1">
    <citation type="submission" date="2016-09" db="EMBL/GenBank/DDBJ databases">
        <title>Photobacterium proteolyticum sp. nov. a protease producing bacterium isolated from ocean sediments of Laizhou Bay.</title>
        <authorList>
            <person name="Li Y."/>
        </authorList>
    </citation>
    <scope>NUCLEOTIDE SEQUENCE [LARGE SCALE GENOMIC DNA]</scope>
    <source>
        <strain evidence="25 26">13-12</strain>
    </source>
</reference>
<evidence type="ECO:0000256" key="3">
    <source>
        <dbReference type="ARBA" id="ARBA00012133"/>
    </source>
</evidence>
<feature type="binding site" evidence="21">
    <location>
        <position position="99"/>
    </location>
    <ligand>
        <name>substrate</name>
    </ligand>
</feature>
<evidence type="ECO:0000256" key="24">
    <source>
        <dbReference type="RuleBase" id="RU363065"/>
    </source>
</evidence>
<keyword evidence="18" id="KW-0594">Phospholipid biosynthesis</keyword>
<feature type="binding site" evidence="21">
    <location>
        <position position="10"/>
    </location>
    <ligand>
        <name>substrate</name>
    </ligand>
</feature>
<keyword evidence="6" id="KW-0444">Lipid biosynthesis</keyword>
<feature type="transmembrane region" description="Helical" evidence="24">
    <location>
        <begin position="97"/>
        <end position="118"/>
    </location>
</feature>
<evidence type="ECO:0000313" key="25">
    <source>
        <dbReference type="EMBL" id="OLQ72768.1"/>
    </source>
</evidence>
<comment type="catalytic activity">
    <reaction evidence="24">
        <text>a 1,2-diacyl-sn-glycerol + ATP = a 1,2-diacyl-sn-glycero-3-phosphate + ADP + H(+)</text>
        <dbReference type="Rhea" id="RHEA:10272"/>
        <dbReference type="ChEBI" id="CHEBI:15378"/>
        <dbReference type="ChEBI" id="CHEBI:17815"/>
        <dbReference type="ChEBI" id="CHEBI:30616"/>
        <dbReference type="ChEBI" id="CHEBI:58608"/>
        <dbReference type="ChEBI" id="CHEBI:456216"/>
        <dbReference type="EC" id="2.7.1.107"/>
    </reaction>
</comment>
<keyword evidence="19 24" id="KW-1208">Phospholipid metabolism</keyword>
<evidence type="ECO:0000256" key="6">
    <source>
        <dbReference type="ARBA" id="ARBA00022516"/>
    </source>
</evidence>
<dbReference type="PANTHER" id="PTHR34299">
    <property type="entry name" value="DIACYLGLYCEROL KINASE"/>
    <property type="match status" value="1"/>
</dbReference>
<dbReference type="Pfam" id="PF01219">
    <property type="entry name" value="DAGK_prokar"/>
    <property type="match status" value="1"/>
</dbReference>
<dbReference type="Gene3D" id="1.10.287.3610">
    <property type="match status" value="1"/>
</dbReference>
<keyword evidence="11 22" id="KW-0547">Nucleotide-binding</keyword>
<keyword evidence="9 24" id="KW-0812">Transmembrane</keyword>
<feature type="binding site" evidence="22">
    <location>
        <position position="77"/>
    </location>
    <ligand>
        <name>ATP</name>
        <dbReference type="ChEBI" id="CHEBI:30616"/>
    </ligand>
</feature>
<proteinExistence type="inferred from homology"/>
<feature type="transmembrane region" description="Helical" evidence="24">
    <location>
        <begin position="32"/>
        <end position="51"/>
    </location>
</feature>
<evidence type="ECO:0000256" key="4">
    <source>
        <dbReference type="ARBA" id="ARBA00017575"/>
    </source>
</evidence>
<dbReference type="InterPro" id="IPR036945">
    <property type="entry name" value="DAGK_sf"/>
</dbReference>
<dbReference type="AlphaFoldDB" id="A0A1Q9GEE7"/>
<comment type="cofactor">
    <cofactor evidence="23">
        <name>Mg(2+)</name>
        <dbReference type="ChEBI" id="CHEBI:18420"/>
    </cofactor>
    <text evidence="23">Mn(2+), Zn(2+), Cd(2+) and Co(2+) support activity to lesser extents.</text>
</comment>
<keyword evidence="10 23" id="KW-0479">Metal-binding</keyword>
<dbReference type="Proteomes" id="UP000186905">
    <property type="component" value="Unassembled WGS sequence"/>
</dbReference>
<comment type="function">
    <text evidence="24">Catalyzes the ATP-dependent phosphorylation of sn-l,2-diacylglycerol (DAG) to phosphatidic acid. Involved in the recycling of diacylglycerol produced as a by-product during membrane-derived oligosaccharide (MDO) biosynthesis.</text>
</comment>
<dbReference type="EMBL" id="MJIL01000090">
    <property type="protein sequence ID" value="OLQ72768.1"/>
    <property type="molecule type" value="Genomic_DNA"/>
</dbReference>
<dbReference type="PANTHER" id="PTHR34299:SF1">
    <property type="entry name" value="DIACYLGLYCEROL KINASE"/>
    <property type="match status" value="1"/>
</dbReference>
<evidence type="ECO:0000256" key="22">
    <source>
        <dbReference type="PIRSR" id="PIRSR600829-3"/>
    </source>
</evidence>
<dbReference type="InterPro" id="IPR000829">
    <property type="entry name" value="DAGK"/>
</dbReference>
<evidence type="ECO:0000256" key="12">
    <source>
        <dbReference type="ARBA" id="ARBA00022777"/>
    </source>
</evidence>
<feature type="binding site" evidence="22">
    <location>
        <begin position="95"/>
        <end position="96"/>
    </location>
    <ligand>
        <name>ATP</name>
        <dbReference type="ChEBI" id="CHEBI:30616"/>
    </ligand>
</feature>
<evidence type="ECO:0000256" key="21">
    <source>
        <dbReference type="PIRSR" id="PIRSR600829-2"/>
    </source>
</evidence>
<comment type="caution">
    <text evidence="25">The sequence shown here is derived from an EMBL/GenBank/DDBJ whole genome shotgun (WGS) entry which is preliminary data.</text>
</comment>
<keyword evidence="8 24" id="KW-0808">Transferase</keyword>
<evidence type="ECO:0000256" key="7">
    <source>
        <dbReference type="ARBA" id="ARBA00022519"/>
    </source>
</evidence>
<keyword evidence="26" id="KW-1185">Reference proteome</keyword>
<evidence type="ECO:0000313" key="26">
    <source>
        <dbReference type="Proteomes" id="UP000186905"/>
    </source>
</evidence>
<keyword evidence="17 24" id="KW-0472">Membrane</keyword>
<keyword evidence="12 24" id="KW-0418">Kinase</keyword>
<evidence type="ECO:0000256" key="2">
    <source>
        <dbReference type="ARBA" id="ARBA00005967"/>
    </source>
</evidence>
<feature type="transmembrane region" description="Helical" evidence="24">
    <location>
        <begin position="57"/>
        <end position="76"/>
    </location>
</feature>
<keyword evidence="13 22" id="KW-0067">ATP-binding</keyword>
<dbReference type="InterPro" id="IPR033718">
    <property type="entry name" value="DAGK_prok"/>
</dbReference>
<organism evidence="25 26">
    <name type="scientific">Photobacterium proteolyticum</name>
    <dbReference type="NCBI Taxonomy" id="1903952"/>
    <lineage>
        <taxon>Bacteria</taxon>
        <taxon>Pseudomonadati</taxon>
        <taxon>Pseudomonadota</taxon>
        <taxon>Gammaproteobacteria</taxon>
        <taxon>Vibrionales</taxon>
        <taxon>Vibrionaceae</taxon>
        <taxon>Photobacterium</taxon>
    </lineage>
</organism>
<dbReference type="GO" id="GO:0005524">
    <property type="term" value="F:ATP binding"/>
    <property type="evidence" value="ECO:0007669"/>
    <property type="project" value="UniProtKB-KW"/>
</dbReference>
<evidence type="ECO:0000256" key="5">
    <source>
        <dbReference type="ARBA" id="ARBA00022475"/>
    </source>
</evidence>
<feature type="binding site" evidence="22">
    <location>
        <position position="29"/>
    </location>
    <ligand>
        <name>ATP</name>
        <dbReference type="ChEBI" id="CHEBI:30616"/>
    </ligand>
</feature>
<comment type="similarity">
    <text evidence="2 24">Belongs to the bacterial diacylglycerol kinase family.</text>
</comment>
<dbReference type="EC" id="2.7.1.107" evidence="3 24"/>
<evidence type="ECO:0000256" key="20">
    <source>
        <dbReference type="PIRSR" id="PIRSR600829-1"/>
    </source>
</evidence>
<protein>
    <recommendedName>
        <fullName evidence="4 24">Diacylglycerol kinase</fullName>
        <ecNumber evidence="3 24">2.7.1.107</ecNumber>
    </recommendedName>
</protein>
<dbReference type="PROSITE" id="PS01069">
    <property type="entry name" value="DAGK_PROKAR"/>
    <property type="match status" value="1"/>
</dbReference>
<comment type="subcellular location">
    <subcellularLocation>
        <location evidence="1 24">Cell inner membrane</location>
        <topology evidence="1 24">Multi-pass membrane protein</topology>
    </subcellularLocation>
</comment>
<dbReference type="STRING" id="1903952.BIT28_06130"/>
<evidence type="ECO:0000256" key="8">
    <source>
        <dbReference type="ARBA" id="ARBA00022679"/>
    </source>
</evidence>
<evidence type="ECO:0000256" key="19">
    <source>
        <dbReference type="ARBA" id="ARBA00023264"/>
    </source>
</evidence>
<accession>A0A1Q9GEE7</accession>
<dbReference type="RefSeq" id="WP_075766784.1">
    <property type="nucleotide sequence ID" value="NZ_MJIL01000090.1"/>
</dbReference>
<feature type="active site" description="Proton acceptor" evidence="20">
    <location>
        <position position="70"/>
    </location>
</feature>
<feature type="binding site" evidence="21">
    <location>
        <begin position="31"/>
        <end position="35"/>
    </location>
    <ligand>
        <name>substrate</name>
    </ligand>
</feature>
<evidence type="ECO:0000256" key="13">
    <source>
        <dbReference type="ARBA" id="ARBA00022840"/>
    </source>
</evidence>
<dbReference type="CDD" id="cd14264">
    <property type="entry name" value="DAGK_IM"/>
    <property type="match status" value="1"/>
</dbReference>